<keyword evidence="7 17" id="KW-0812">Transmembrane</keyword>
<accession>A0A1C0YD01</accession>
<comment type="catalytic activity">
    <reaction evidence="1">
        <text>ATP + protein L-histidine = ADP + protein N-phospho-L-histidine.</text>
        <dbReference type="EC" id="2.7.13.3"/>
    </reaction>
</comment>
<proteinExistence type="predicted"/>
<dbReference type="SUPFAM" id="SSF55874">
    <property type="entry name" value="ATPase domain of HSP90 chaperone/DNA topoisomerase II/histidine kinase"/>
    <property type="match status" value="1"/>
</dbReference>
<dbReference type="Gene3D" id="1.10.287.130">
    <property type="match status" value="1"/>
</dbReference>
<evidence type="ECO:0000256" key="12">
    <source>
        <dbReference type="ARBA" id="ARBA00023012"/>
    </source>
</evidence>
<dbReference type="InterPro" id="IPR003660">
    <property type="entry name" value="HAMP_dom"/>
</dbReference>
<dbReference type="InterPro" id="IPR005467">
    <property type="entry name" value="His_kinase_dom"/>
</dbReference>
<dbReference type="SMART" id="SM00304">
    <property type="entry name" value="HAMP"/>
    <property type="match status" value="1"/>
</dbReference>
<dbReference type="EC" id="2.7.13.3" evidence="3"/>
<evidence type="ECO:0000256" key="16">
    <source>
        <dbReference type="ARBA" id="ARBA00040841"/>
    </source>
</evidence>
<dbReference type="PROSITE" id="PS50109">
    <property type="entry name" value="HIS_KIN"/>
    <property type="match status" value="1"/>
</dbReference>
<dbReference type="Proteomes" id="UP000093199">
    <property type="component" value="Unassembled WGS sequence"/>
</dbReference>
<dbReference type="OrthoDB" id="9813151at2"/>
<dbReference type="STRING" id="33978.A6M13_14180"/>
<comment type="caution">
    <text evidence="20">The sequence shown here is derived from an EMBL/GenBank/DDBJ whole genome shotgun (WGS) entry which is preliminary data.</text>
</comment>
<keyword evidence="6" id="KW-0808">Transferase</keyword>
<keyword evidence="12" id="KW-0902">Two-component regulatory system</keyword>
<feature type="domain" description="HAMP" evidence="19">
    <location>
        <begin position="185"/>
        <end position="237"/>
    </location>
</feature>
<name>A0A1C0YD01_9BACL</name>
<keyword evidence="10" id="KW-0067">ATP-binding</keyword>
<evidence type="ECO:0000256" key="10">
    <source>
        <dbReference type="ARBA" id="ARBA00022840"/>
    </source>
</evidence>
<dbReference type="Gene3D" id="6.10.340.10">
    <property type="match status" value="1"/>
</dbReference>
<dbReference type="Pfam" id="PF00672">
    <property type="entry name" value="HAMP"/>
    <property type="match status" value="1"/>
</dbReference>
<evidence type="ECO:0000256" key="13">
    <source>
        <dbReference type="ARBA" id="ARBA00023026"/>
    </source>
</evidence>
<evidence type="ECO:0000256" key="15">
    <source>
        <dbReference type="ARBA" id="ARBA00037219"/>
    </source>
</evidence>
<dbReference type="GO" id="GO:0000155">
    <property type="term" value="F:phosphorelay sensor kinase activity"/>
    <property type="evidence" value="ECO:0007669"/>
    <property type="project" value="InterPro"/>
</dbReference>
<comment type="function">
    <text evidence="15">Member of the two-component regulatory system HssS/HssR involved in intracellular heme homeostasis and tempering of staphylococcal virulence. HssS functions as a heme sensor histidine kinase which is autophosphorylated at a histidine residue and transfers its phosphate group to an aspartate residue of HssR. HssR/HssS activates the expression of hrtAB, an efflux pump, in response to extracellular heme, hemin, hemoglobin or blood.</text>
</comment>
<dbReference type="PANTHER" id="PTHR45528:SF11">
    <property type="entry name" value="HISTIDINE KINASE"/>
    <property type="match status" value="1"/>
</dbReference>
<dbReference type="PANTHER" id="PTHR45528">
    <property type="entry name" value="SENSOR HISTIDINE KINASE CPXA"/>
    <property type="match status" value="1"/>
</dbReference>
<keyword evidence="9" id="KW-0418">Kinase</keyword>
<protein>
    <recommendedName>
        <fullName evidence="16">Heme sensor protein HssS</fullName>
        <ecNumber evidence="3">2.7.13.3</ecNumber>
    </recommendedName>
</protein>
<dbReference type="InterPro" id="IPR036890">
    <property type="entry name" value="HATPase_C_sf"/>
</dbReference>
<dbReference type="InterPro" id="IPR003594">
    <property type="entry name" value="HATPase_dom"/>
</dbReference>
<dbReference type="RefSeq" id="WP_066545265.1">
    <property type="nucleotide sequence ID" value="NZ_MASJ01000017.1"/>
</dbReference>
<dbReference type="CDD" id="cd00075">
    <property type="entry name" value="HATPase"/>
    <property type="match status" value="1"/>
</dbReference>
<dbReference type="InterPro" id="IPR004358">
    <property type="entry name" value="Sig_transdc_His_kin-like_C"/>
</dbReference>
<evidence type="ECO:0000256" key="1">
    <source>
        <dbReference type="ARBA" id="ARBA00000085"/>
    </source>
</evidence>
<evidence type="ECO:0000256" key="14">
    <source>
        <dbReference type="ARBA" id="ARBA00023136"/>
    </source>
</evidence>
<dbReference type="AlphaFoldDB" id="A0A1C0YD01"/>
<feature type="transmembrane region" description="Helical" evidence="17">
    <location>
        <begin position="163"/>
        <end position="183"/>
    </location>
</feature>
<keyword evidence="21" id="KW-1185">Reference proteome</keyword>
<dbReference type="Pfam" id="PF02518">
    <property type="entry name" value="HATPase_c"/>
    <property type="match status" value="1"/>
</dbReference>
<keyword evidence="14 17" id="KW-0472">Membrane</keyword>
<dbReference type="FunFam" id="3.30.565.10:FF:000006">
    <property type="entry name" value="Sensor histidine kinase WalK"/>
    <property type="match status" value="1"/>
</dbReference>
<evidence type="ECO:0000256" key="3">
    <source>
        <dbReference type="ARBA" id="ARBA00012438"/>
    </source>
</evidence>
<evidence type="ECO:0000256" key="8">
    <source>
        <dbReference type="ARBA" id="ARBA00022741"/>
    </source>
</evidence>
<feature type="domain" description="Histidine kinase" evidence="18">
    <location>
        <begin position="245"/>
        <end position="456"/>
    </location>
</feature>
<feature type="transmembrane region" description="Helical" evidence="17">
    <location>
        <begin position="12"/>
        <end position="33"/>
    </location>
</feature>
<dbReference type="SUPFAM" id="SSF47384">
    <property type="entry name" value="Homodimeric domain of signal transducing histidine kinase"/>
    <property type="match status" value="1"/>
</dbReference>
<dbReference type="SMART" id="SM00387">
    <property type="entry name" value="HATPase_c"/>
    <property type="match status" value="1"/>
</dbReference>
<keyword evidence="4" id="KW-1003">Cell membrane</keyword>
<dbReference type="PROSITE" id="PS50885">
    <property type="entry name" value="HAMP"/>
    <property type="match status" value="1"/>
</dbReference>
<dbReference type="CDD" id="cd00082">
    <property type="entry name" value="HisKA"/>
    <property type="match status" value="1"/>
</dbReference>
<comment type="subcellular location">
    <subcellularLocation>
        <location evidence="2">Cell membrane</location>
        <topology evidence="2">Multi-pass membrane protein</topology>
    </subcellularLocation>
</comment>
<evidence type="ECO:0000256" key="4">
    <source>
        <dbReference type="ARBA" id="ARBA00022475"/>
    </source>
</evidence>
<dbReference type="CDD" id="cd06225">
    <property type="entry name" value="HAMP"/>
    <property type="match status" value="1"/>
</dbReference>
<dbReference type="InterPro" id="IPR050398">
    <property type="entry name" value="HssS/ArlS-like"/>
</dbReference>
<dbReference type="SUPFAM" id="SSF158472">
    <property type="entry name" value="HAMP domain-like"/>
    <property type="match status" value="1"/>
</dbReference>
<evidence type="ECO:0000256" key="9">
    <source>
        <dbReference type="ARBA" id="ARBA00022777"/>
    </source>
</evidence>
<dbReference type="InterPro" id="IPR003661">
    <property type="entry name" value="HisK_dim/P_dom"/>
</dbReference>
<keyword evidence="5" id="KW-0597">Phosphoprotein</keyword>
<evidence type="ECO:0000259" key="18">
    <source>
        <dbReference type="PROSITE" id="PS50109"/>
    </source>
</evidence>
<reference evidence="20 21" key="1">
    <citation type="submission" date="2016-07" db="EMBL/GenBank/DDBJ databases">
        <title>Caryophanon tenue genome sequencing.</title>
        <authorList>
            <person name="Verma A."/>
            <person name="Pal Y."/>
            <person name="Krishnamurthi S."/>
        </authorList>
    </citation>
    <scope>NUCLEOTIDE SEQUENCE [LARGE SCALE GENOMIC DNA]</scope>
    <source>
        <strain evidence="20 21">DSM 14152</strain>
    </source>
</reference>
<dbReference type="InterPro" id="IPR036097">
    <property type="entry name" value="HisK_dim/P_sf"/>
</dbReference>
<evidence type="ECO:0000313" key="21">
    <source>
        <dbReference type="Proteomes" id="UP000093199"/>
    </source>
</evidence>
<dbReference type="Pfam" id="PF00512">
    <property type="entry name" value="HisKA"/>
    <property type="match status" value="1"/>
</dbReference>
<keyword evidence="13" id="KW-0843">Virulence</keyword>
<gene>
    <name evidence="20" type="ORF">A6M13_14180</name>
</gene>
<dbReference type="Gene3D" id="3.30.565.10">
    <property type="entry name" value="Histidine kinase-like ATPase, C-terminal domain"/>
    <property type="match status" value="1"/>
</dbReference>
<evidence type="ECO:0000256" key="2">
    <source>
        <dbReference type="ARBA" id="ARBA00004651"/>
    </source>
</evidence>
<dbReference type="GO" id="GO:0005886">
    <property type="term" value="C:plasma membrane"/>
    <property type="evidence" value="ECO:0007669"/>
    <property type="project" value="UniProtKB-SubCell"/>
</dbReference>
<organism evidence="20 21">
    <name type="scientific">Caryophanon tenue</name>
    <dbReference type="NCBI Taxonomy" id="33978"/>
    <lineage>
        <taxon>Bacteria</taxon>
        <taxon>Bacillati</taxon>
        <taxon>Bacillota</taxon>
        <taxon>Bacilli</taxon>
        <taxon>Bacillales</taxon>
        <taxon>Caryophanaceae</taxon>
        <taxon>Caryophanon</taxon>
    </lineage>
</organism>
<evidence type="ECO:0000256" key="6">
    <source>
        <dbReference type="ARBA" id="ARBA00022679"/>
    </source>
</evidence>
<evidence type="ECO:0000259" key="19">
    <source>
        <dbReference type="PROSITE" id="PS50885"/>
    </source>
</evidence>
<evidence type="ECO:0000256" key="11">
    <source>
        <dbReference type="ARBA" id="ARBA00022989"/>
    </source>
</evidence>
<evidence type="ECO:0000256" key="5">
    <source>
        <dbReference type="ARBA" id="ARBA00022553"/>
    </source>
</evidence>
<evidence type="ECO:0000313" key="20">
    <source>
        <dbReference type="EMBL" id="OCS85025.1"/>
    </source>
</evidence>
<keyword evidence="11 17" id="KW-1133">Transmembrane helix</keyword>
<dbReference type="SMART" id="SM00388">
    <property type="entry name" value="HisKA"/>
    <property type="match status" value="1"/>
</dbReference>
<evidence type="ECO:0000256" key="7">
    <source>
        <dbReference type="ARBA" id="ARBA00022692"/>
    </source>
</evidence>
<dbReference type="PRINTS" id="PR00344">
    <property type="entry name" value="BCTRLSENSOR"/>
</dbReference>
<sequence length="462" mass="51950">MNTLYRKLSIATVMILVASTVVGFIIANVVYYGSTKGKVDAQSAEVAEEIATTLAQYEETAYGKQYLQSVGEMGYQIQLMKGQEILSFGKPFTQQQVSEKALQQVENGEVYHGIEEFDGKYFLMAHFSNDVQNTIGIPVRYNGETYAMFVRQDNNVLFSDMHMMLWSFLVGIVFVSLLGVFLMTRKLLKPILQLTEATKAVTKANYNYPIHISRNDEIGELATSFQLMQQQLAHNIEARNAFISNVSHDFQSPLMNIQGYASLLQTETTIDGAEYAAIIEQEAKRLSILTKQLLLLTSLEQANRPVQRVEVALHTQLRTIIRNHLWRADEKNIELSYELEEVCVNGDEELLYIVFDNILDNALKYTQSGGDVTVRAYKKDGYAYVEVEDTGIGLTAEQQSQVFERFYRVDVARKKGGTGLGLAIAKEIVQQHEGTIMIVSTFGHGTTFQTQLPANEKISSSM</sequence>
<dbReference type="EMBL" id="MASJ01000017">
    <property type="protein sequence ID" value="OCS85025.1"/>
    <property type="molecule type" value="Genomic_DNA"/>
</dbReference>
<evidence type="ECO:0000256" key="17">
    <source>
        <dbReference type="SAM" id="Phobius"/>
    </source>
</evidence>
<keyword evidence="8" id="KW-0547">Nucleotide-binding</keyword>
<dbReference type="GO" id="GO:0005524">
    <property type="term" value="F:ATP binding"/>
    <property type="evidence" value="ECO:0007669"/>
    <property type="project" value="UniProtKB-KW"/>
</dbReference>